<sequence>MSMLPAKLDALSPTVKTMFTRCMGAASRFNDPNFKQYFERITKSDFNRFAALDEATRKSQEPEFLKEQEKNFAILDRQSYIADLYYSDHFHTTKK</sequence>
<dbReference type="Pfam" id="PF23511">
    <property type="entry name" value="Microp_apicomplexa_7"/>
    <property type="match status" value="1"/>
</dbReference>
<name>C5KKC3_PERM5</name>
<dbReference type="InParanoid" id="C5KKC3"/>
<gene>
    <name evidence="1" type="ORF">Pmar_PMAR023359</name>
</gene>
<dbReference type="OrthoDB" id="275715at2759"/>
<dbReference type="Proteomes" id="UP000007800">
    <property type="component" value="Unassembled WGS sequence"/>
</dbReference>
<accession>C5KKC3</accession>
<dbReference type="EMBL" id="GG673688">
    <property type="protein sequence ID" value="EER15035.1"/>
    <property type="molecule type" value="Genomic_DNA"/>
</dbReference>
<keyword evidence="2" id="KW-1185">Reference proteome</keyword>
<dbReference type="AlphaFoldDB" id="C5KKC3"/>
<dbReference type="RefSeq" id="XP_002783239.1">
    <property type="nucleotide sequence ID" value="XM_002783193.1"/>
</dbReference>
<dbReference type="GeneID" id="9061919"/>
<dbReference type="InterPro" id="IPR056326">
    <property type="entry name" value="ISD11"/>
</dbReference>
<organism evidence="2">
    <name type="scientific">Perkinsus marinus (strain ATCC 50983 / TXsc)</name>
    <dbReference type="NCBI Taxonomy" id="423536"/>
    <lineage>
        <taxon>Eukaryota</taxon>
        <taxon>Sar</taxon>
        <taxon>Alveolata</taxon>
        <taxon>Perkinsozoa</taxon>
        <taxon>Perkinsea</taxon>
        <taxon>Perkinsida</taxon>
        <taxon>Perkinsidae</taxon>
        <taxon>Perkinsus</taxon>
    </lineage>
</organism>
<evidence type="ECO:0000313" key="1">
    <source>
        <dbReference type="EMBL" id="EER15035.1"/>
    </source>
</evidence>
<reference evidence="1 2" key="1">
    <citation type="submission" date="2008-07" db="EMBL/GenBank/DDBJ databases">
        <authorList>
            <person name="El-Sayed N."/>
            <person name="Caler E."/>
            <person name="Inman J."/>
            <person name="Amedeo P."/>
            <person name="Hass B."/>
            <person name="Wortman J."/>
        </authorList>
    </citation>
    <scope>NUCLEOTIDE SEQUENCE [LARGE SCALE GENOMIC DNA]</scope>
    <source>
        <strain evidence="2">ATCC 50983 / TXsc</strain>
    </source>
</reference>
<proteinExistence type="predicted"/>
<evidence type="ECO:0000313" key="2">
    <source>
        <dbReference type="Proteomes" id="UP000007800"/>
    </source>
</evidence>
<protein>
    <submittedName>
        <fullName evidence="1">Uncharacterized protein</fullName>
    </submittedName>
</protein>